<proteinExistence type="predicted"/>
<dbReference type="PANTHER" id="PTHR43685:SF2">
    <property type="entry name" value="GLYCOSYLTRANSFERASE 2-LIKE DOMAIN-CONTAINING PROTEIN"/>
    <property type="match status" value="1"/>
</dbReference>
<dbReference type="Pfam" id="PF00535">
    <property type="entry name" value="Glycos_transf_2"/>
    <property type="match status" value="1"/>
</dbReference>
<dbReference type="InterPro" id="IPR001173">
    <property type="entry name" value="Glyco_trans_2-like"/>
</dbReference>
<evidence type="ECO:0000313" key="2">
    <source>
        <dbReference type="EMBL" id="MCZ0861988.1"/>
    </source>
</evidence>
<evidence type="ECO:0000259" key="1">
    <source>
        <dbReference type="Pfam" id="PF00535"/>
    </source>
</evidence>
<dbReference type="EMBL" id="JAPTGC010000002">
    <property type="protein sequence ID" value="MCZ0861988.1"/>
    <property type="molecule type" value="Genomic_DNA"/>
</dbReference>
<feature type="domain" description="Glycosyltransferase 2-like" evidence="1">
    <location>
        <begin position="10"/>
        <end position="174"/>
    </location>
</feature>
<keyword evidence="3" id="KW-1185">Reference proteome</keyword>
<dbReference type="Gene3D" id="3.90.550.10">
    <property type="entry name" value="Spore Coat Polysaccharide Biosynthesis Protein SpsA, Chain A"/>
    <property type="match status" value="1"/>
</dbReference>
<organism evidence="2 3">
    <name type="scientific">Methanocorpusculum vombati</name>
    <dbReference type="NCBI Taxonomy" id="3002864"/>
    <lineage>
        <taxon>Archaea</taxon>
        <taxon>Methanobacteriati</taxon>
        <taxon>Methanobacteriota</taxon>
        <taxon>Stenosarchaea group</taxon>
        <taxon>Methanomicrobia</taxon>
        <taxon>Methanomicrobiales</taxon>
        <taxon>Methanocorpusculaceae</taxon>
        <taxon>Methanocorpusculum</taxon>
    </lineage>
</organism>
<reference evidence="2" key="1">
    <citation type="submission" date="2022-12" db="EMBL/GenBank/DDBJ databases">
        <title>Isolation and characterisation of novel Methanocorpusculum spp. from native Australian herbivores indicates the genus is ancestrally host-associated.</title>
        <authorList>
            <person name="Volmer J.G."/>
            <person name="Soo R.M."/>
            <person name="Evans P.N."/>
            <person name="Hoedt E.C."/>
            <person name="Astorga Alsina A.L."/>
            <person name="Woodcroft B.J."/>
            <person name="Tyson G.W."/>
            <person name="Hugenholtz P."/>
            <person name="Morrison M."/>
        </authorList>
    </citation>
    <scope>NUCLEOTIDE SEQUENCE</scope>
    <source>
        <strain evidence="2">CW153</strain>
    </source>
</reference>
<name>A0ABT4IJS5_9EURY</name>
<dbReference type="InterPro" id="IPR050834">
    <property type="entry name" value="Glycosyltransf_2"/>
</dbReference>
<comment type="caution">
    <text evidence="2">The sequence shown here is derived from an EMBL/GenBank/DDBJ whole genome shotgun (WGS) entry which is preliminary data.</text>
</comment>
<dbReference type="CDD" id="cd00761">
    <property type="entry name" value="Glyco_tranf_GTA_type"/>
    <property type="match status" value="1"/>
</dbReference>
<sequence length="331" mass="37932">MKRGIPMQISVIVPLKNKAQEINRCIDSILAQTITNFELIIVDGNSTDGSLEIVETYQDQRIQIINQQSKGAAAGRNEGIRAAQGELIAFLDADDEYLPEFLDIILHLVERFPTAGMYGTRGYSVANGVIIDPQTEDNIENPDNLILDYFEAVSHGELYSMSGVVIRKSVFDEIGMFNESLIWYEDVEMFGRIGYSYPVARSLRYGFVYHRTASNKITDSIPILPEEHPLITFLQQQHPEEISQRRDAQYIPPYIESLHLKFAGSQILSNNITGARNSLSYVKNPHFRGKKYFLYVCSIMPAPLLRYLRSRTGLRYKMYDTYKKTHTRRRN</sequence>
<accession>A0ABT4IJS5</accession>
<dbReference type="Proteomes" id="UP001141336">
    <property type="component" value="Unassembled WGS sequence"/>
</dbReference>
<evidence type="ECO:0000313" key="3">
    <source>
        <dbReference type="Proteomes" id="UP001141336"/>
    </source>
</evidence>
<protein>
    <submittedName>
        <fullName evidence="2">Glycosyltransferase family 2 protein</fullName>
    </submittedName>
</protein>
<dbReference type="SUPFAM" id="SSF53448">
    <property type="entry name" value="Nucleotide-diphospho-sugar transferases"/>
    <property type="match status" value="1"/>
</dbReference>
<gene>
    <name evidence="2" type="ORF">O0S09_01800</name>
</gene>
<dbReference type="InterPro" id="IPR029044">
    <property type="entry name" value="Nucleotide-diphossugar_trans"/>
</dbReference>
<dbReference type="PANTHER" id="PTHR43685">
    <property type="entry name" value="GLYCOSYLTRANSFERASE"/>
    <property type="match status" value="1"/>
</dbReference>